<dbReference type="Proteomes" id="UP000799444">
    <property type="component" value="Unassembled WGS sequence"/>
</dbReference>
<evidence type="ECO:0000256" key="2">
    <source>
        <dbReference type="ARBA" id="ARBA00009127"/>
    </source>
</evidence>
<gene>
    <name evidence="4" type="ORF">EJ04DRAFT_588141</name>
</gene>
<evidence type="ECO:0008006" key="6">
    <source>
        <dbReference type="Google" id="ProtNLM"/>
    </source>
</evidence>
<dbReference type="Gene3D" id="2.120.10.30">
    <property type="entry name" value="TolB, C-terminal domain"/>
    <property type="match status" value="1"/>
</dbReference>
<keyword evidence="5" id="KW-1185">Reference proteome</keyword>
<evidence type="ECO:0000313" key="5">
    <source>
        <dbReference type="Proteomes" id="UP000799444"/>
    </source>
</evidence>
<evidence type="ECO:0000256" key="1">
    <source>
        <dbReference type="ARBA" id="ARBA00004613"/>
    </source>
</evidence>
<keyword evidence="3" id="KW-0964">Secreted</keyword>
<evidence type="ECO:0000256" key="3">
    <source>
        <dbReference type="ARBA" id="ARBA00022525"/>
    </source>
</evidence>
<dbReference type="AlphaFoldDB" id="A0A9P4QRY8"/>
<proteinExistence type="inferred from homology"/>
<accession>A0A9P4QRY8</accession>
<dbReference type="InterPro" id="IPR017996">
    <property type="entry name" value="MRJP/yellow-related"/>
</dbReference>
<dbReference type="PANTHER" id="PTHR10009">
    <property type="entry name" value="PROTEIN YELLOW-RELATED"/>
    <property type="match status" value="1"/>
</dbReference>
<dbReference type="PANTHER" id="PTHR10009:SF17">
    <property type="entry name" value="MAJOR ROYAL JELLY PROTEIN"/>
    <property type="match status" value="1"/>
</dbReference>
<organism evidence="4 5">
    <name type="scientific">Polyplosphaeria fusca</name>
    <dbReference type="NCBI Taxonomy" id="682080"/>
    <lineage>
        <taxon>Eukaryota</taxon>
        <taxon>Fungi</taxon>
        <taxon>Dikarya</taxon>
        <taxon>Ascomycota</taxon>
        <taxon>Pezizomycotina</taxon>
        <taxon>Dothideomycetes</taxon>
        <taxon>Pleosporomycetidae</taxon>
        <taxon>Pleosporales</taxon>
        <taxon>Tetraplosphaeriaceae</taxon>
        <taxon>Polyplosphaeria</taxon>
    </lineage>
</organism>
<protein>
    <recommendedName>
        <fullName evidence="6">Major royal jelly protein</fullName>
    </recommendedName>
</protein>
<comment type="caution">
    <text evidence="4">The sequence shown here is derived from an EMBL/GenBank/DDBJ whole genome shotgun (WGS) entry which is preliminary data.</text>
</comment>
<dbReference type="InterPro" id="IPR011042">
    <property type="entry name" value="6-blade_b-propeller_TolB-like"/>
</dbReference>
<comment type="subcellular location">
    <subcellularLocation>
        <location evidence="1">Secreted</location>
    </subcellularLocation>
</comment>
<reference evidence="4" key="1">
    <citation type="journal article" date="2020" name="Stud. Mycol.">
        <title>101 Dothideomycetes genomes: a test case for predicting lifestyles and emergence of pathogens.</title>
        <authorList>
            <person name="Haridas S."/>
            <person name="Albert R."/>
            <person name="Binder M."/>
            <person name="Bloem J."/>
            <person name="Labutti K."/>
            <person name="Salamov A."/>
            <person name="Andreopoulos B."/>
            <person name="Baker S."/>
            <person name="Barry K."/>
            <person name="Bills G."/>
            <person name="Bluhm B."/>
            <person name="Cannon C."/>
            <person name="Castanera R."/>
            <person name="Culley D."/>
            <person name="Daum C."/>
            <person name="Ezra D."/>
            <person name="Gonzalez J."/>
            <person name="Henrissat B."/>
            <person name="Kuo A."/>
            <person name="Liang C."/>
            <person name="Lipzen A."/>
            <person name="Lutzoni F."/>
            <person name="Magnuson J."/>
            <person name="Mondo S."/>
            <person name="Nolan M."/>
            <person name="Ohm R."/>
            <person name="Pangilinan J."/>
            <person name="Park H.-J."/>
            <person name="Ramirez L."/>
            <person name="Alfaro M."/>
            <person name="Sun H."/>
            <person name="Tritt A."/>
            <person name="Yoshinaga Y."/>
            <person name="Zwiers L.-H."/>
            <person name="Turgeon B."/>
            <person name="Goodwin S."/>
            <person name="Spatafora J."/>
            <person name="Crous P."/>
            <person name="Grigoriev I."/>
        </authorList>
    </citation>
    <scope>NUCLEOTIDE SEQUENCE</scope>
    <source>
        <strain evidence="4">CBS 125425</strain>
    </source>
</reference>
<dbReference type="EMBL" id="ML996236">
    <property type="protein sequence ID" value="KAF2729742.1"/>
    <property type="molecule type" value="Genomic_DNA"/>
</dbReference>
<comment type="similarity">
    <text evidence="2">Belongs to the major royal jelly protein family.</text>
</comment>
<dbReference type="SUPFAM" id="SSF63829">
    <property type="entry name" value="Calcium-dependent phosphotriesterase"/>
    <property type="match status" value="1"/>
</dbReference>
<evidence type="ECO:0000313" key="4">
    <source>
        <dbReference type="EMBL" id="KAF2729742.1"/>
    </source>
</evidence>
<dbReference type="OrthoDB" id="7776143at2759"/>
<sequence length="383" mass="41416">MSAQLPTLRTFSTSPYDYGTIGPPLQAVHSSKTPPTGLAIDPDQILYLTYPRNFGPTPNNVVICPSYGTEEPWPTASIQNCTSSQNASTCFINVQNIVLDSLSQLWILDSGIPPGSKSATLHGAKIMSFDYKTRALKRTFIIPASLTSDGMNANDLRINNTLGEGGYAFITDASASGSLLAMDLSSGHTVRRLHNTTFTRADADFVSVYNGSPVYGWNGTRKIPLTTGADGIALQSGNVYWGVLASRRWYYVSQAMLVDEGVGEQEVRGAVRVPGQIGTEQAGFTADDAGRVYMLASEHNAVFYAETVGEGGKGLVEPRDYFVKTLVRSALIQHADSAAVWDGWLYFCTNQLSLGPGRQYGNVDKRRGPFLSYRVWIGAGPAI</sequence>
<name>A0A9P4QRY8_9PLEO</name>
<dbReference type="Pfam" id="PF03022">
    <property type="entry name" value="MRJP"/>
    <property type="match status" value="1"/>
</dbReference>
<dbReference type="GO" id="GO:0005576">
    <property type="term" value="C:extracellular region"/>
    <property type="evidence" value="ECO:0007669"/>
    <property type="project" value="UniProtKB-SubCell"/>
</dbReference>